<comment type="subcellular location">
    <subcellularLocation>
        <location evidence="5">Cell membrane</location>
        <topology evidence="5">Multi-pass membrane protein</topology>
    </subcellularLocation>
    <subcellularLocation>
        <location evidence="1">Endomembrane system</location>
        <topology evidence="1">Multi-pass membrane protein</topology>
    </subcellularLocation>
    <subcellularLocation>
        <location evidence="6">Membrane</location>
        <topology evidence="6">Multi-pass membrane protein</topology>
    </subcellularLocation>
</comment>
<protein>
    <recommendedName>
        <fullName evidence="5">NADH-quinone oxidoreductase subunit N</fullName>
        <ecNumber evidence="5">7.1.1.-</ecNumber>
    </recommendedName>
    <alternativeName>
        <fullName evidence="5">NADH dehydrogenase I subunit N</fullName>
    </alternativeName>
    <alternativeName>
        <fullName evidence="5">NDH-1 subunit N</fullName>
    </alternativeName>
</protein>
<dbReference type="GO" id="GO:0050136">
    <property type="term" value="F:NADH dehydrogenase (quinone) (non-electrogenic) activity"/>
    <property type="evidence" value="ECO:0007669"/>
    <property type="project" value="UniProtKB-UniRule"/>
</dbReference>
<keyword evidence="5" id="KW-1278">Translocase</keyword>
<dbReference type="PANTHER" id="PTHR22773">
    <property type="entry name" value="NADH DEHYDROGENASE"/>
    <property type="match status" value="1"/>
</dbReference>
<sequence>MRMDYTALLPEVVLLAAAVITLLAGSYLPRRRQILTRWFTLGALLTSASAALIPLGQPATEIFTRTYAIDTPTTVIRLLVPLSTAVVILIGRSEFSGTPRESETYALLLLATLGTVVVAGTTDLLVLMAGYLLASIPLYALIGLSRTARAAEATLKTYLMGALFGVLLLAGITLLTALGSSSSYPDLTRGLEHAPPAAIAAGFVAVIIGLLFKAGGVPGHFWIPDAAESSSPAIAAFLTTIPKLGALIALARLVPVAPSSIDLPLLIAVLAALSMTVGNLAALAQTNIRRLLGWSTVSQVGYLLMPVAVITTTPTASGALLTYLVLYALTNLTVFGTVACLPRRKNLTDWAGVARSHPWLTGTLIVGSLSLLGTPPTAVFAGKLLVFTATWSGGLAWLVIIAAANTVLSLVYYLRLLISPFQTPATIPDTPAAAQTPKSPSVMPVILGIAVIVAGPIALGIGLL</sequence>
<evidence type="ECO:0000256" key="2">
    <source>
        <dbReference type="ARBA" id="ARBA00022692"/>
    </source>
</evidence>
<feature type="transmembrane region" description="Helical" evidence="5">
    <location>
        <begin position="291"/>
        <end position="310"/>
    </location>
</feature>
<feature type="transmembrane region" description="Helical" evidence="5">
    <location>
        <begin position="75"/>
        <end position="92"/>
    </location>
</feature>
<feature type="transmembrane region" description="Helical" evidence="5">
    <location>
        <begin position="233"/>
        <end position="251"/>
    </location>
</feature>
<proteinExistence type="inferred from homology"/>
<dbReference type="Proteomes" id="UP000256541">
    <property type="component" value="Unassembled WGS sequence"/>
</dbReference>
<accession>A0A3E0W1V1</accession>
<dbReference type="Pfam" id="PF00361">
    <property type="entry name" value="Proton_antipo_M"/>
    <property type="match status" value="1"/>
</dbReference>
<dbReference type="EC" id="7.1.1.-" evidence="5"/>
<gene>
    <name evidence="5" type="primary">nuoN</name>
    <name evidence="8" type="ORF">B7R22_06775</name>
</gene>
<evidence type="ECO:0000256" key="4">
    <source>
        <dbReference type="ARBA" id="ARBA00023136"/>
    </source>
</evidence>
<evidence type="ECO:0000259" key="7">
    <source>
        <dbReference type="Pfam" id="PF00361"/>
    </source>
</evidence>
<keyword evidence="2 5" id="KW-0812">Transmembrane</keyword>
<comment type="function">
    <text evidence="5">NDH-1 shuttles electrons from NADH, via FMN and iron-sulfur (Fe-S) centers, to quinones in the respiratory chain. The immediate electron acceptor for the enzyme in this species is believed to be a menaquinone. Couples the redox reaction to proton translocation (for every two electrons transferred, four hydrogen ions are translocated across the cytoplasmic membrane), and thus conserves the redox energy in a proton gradient.</text>
</comment>
<feature type="transmembrane region" description="Helical" evidence="5">
    <location>
        <begin position="157"/>
        <end position="181"/>
    </location>
</feature>
<keyword evidence="5" id="KW-0520">NAD</keyword>
<feature type="transmembrane region" description="Helical" evidence="5">
    <location>
        <begin position="104"/>
        <end position="122"/>
    </location>
</feature>
<dbReference type="GO" id="GO:0042773">
    <property type="term" value="P:ATP synthesis coupled electron transport"/>
    <property type="evidence" value="ECO:0007669"/>
    <property type="project" value="InterPro"/>
</dbReference>
<evidence type="ECO:0000256" key="6">
    <source>
        <dbReference type="RuleBase" id="RU000320"/>
    </source>
</evidence>
<keyword evidence="4 5" id="KW-0472">Membrane</keyword>
<comment type="similarity">
    <text evidence="5">Belongs to the complex I subunit 2 family.</text>
</comment>
<evidence type="ECO:0000256" key="1">
    <source>
        <dbReference type="ARBA" id="ARBA00004127"/>
    </source>
</evidence>
<keyword evidence="5" id="KW-0874">Quinone</keyword>
<dbReference type="OrthoDB" id="9811718at2"/>
<comment type="catalytic activity">
    <reaction evidence="5">
        <text>a quinone + NADH + 5 H(+)(in) = a quinol + NAD(+) + 4 H(+)(out)</text>
        <dbReference type="Rhea" id="RHEA:57888"/>
        <dbReference type="ChEBI" id="CHEBI:15378"/>
        <dbReference type="ChEBI" id="CHEBI:24646"/>
        <dbReference type="ChEBI" id="CHEBI:57540"/>
        <dbReference type="ChEBI" id="CHEBI:57945"/>
        <dbReference type="ChEBI" id="CHEBI:132124"/>
    </reaction>
</comment>
<comment type="caution">
    <text evidence="8">The sequence shown here is derived from an EMBL/GenBank/DDBJ whole genome shotgun (WGS) entry which is preliminary data.</text>
</comment>
<dbReference type="HAMAP" id="MF_00445">
    <property type="entry name" value="NDH1_NuoN_1"/>
    <property type="match status" value="1"/>
</dbReference>
<name>A0A3E0W1V1_9MICO</name>
<organism evidence="8 9">
    <name type="scientific">Subtercola boreus</name>
    <dbReference type="NCBI Taxonomy" id="120213"/>
    <lineage>
        <taxon>Bacteria</taxon>
        <taxon>Bacillati</taxon>
        <taxon>Actinomycetota</taxon>
        <taxon>Actinomycetes</taxon>
        <taxon>Micrococcales</taxon>
        <taxon>Microbacteriaceae</taxon>
        <taxon>Subtercola</taxon>
    </lineage>
</organism>
<evidence type="ECO:0000313" key="9">
    <source>
        <dbReference type="Proteomes" id="UP000256541"/>
    </source>
</evidence>
<feature type="transmembrane region" description="Helical" evidence="5">
    <location>
        <begin position="359"/>
        <end position="382"/>
    </location>
</feature>
<feature type="transmembrane region" description="Helical" evidence="5">
    <location>
        <begin position="12"/>
        <end position="28"/>
    </location>
</feature>
<dbReference type="InterPro" id="IPR010096">
    <property type="entry name" value="NADH-Q_OxRdtase_suN/2"/>
</dbReference>
<feature type="transmembrane region" description="Helical" evidence="5">
    <location>
        <begin position="128"/>
        <end position="145"/>
    </location>
</feature>
<reference evidence="8 9" key="1">
    <citation type="submission" date="2017-04" db="EMBL/GenBank/DDBJ databases">
        <title>Comparative genome analysis of Subtercola boreus.</title>
        <authorList>
            <person name="Cho Y.-J."/>
            <person name="Cho A."/>
            <person name="Kim O.-S."/>
            <person name="Lee J.-I."/>
        </authorList>
    </citation>
    <scope>NUCLEOTIDE SEQUENCE [LARGE SCALE GENOMIC DNA]</scope>
    <source>
        <strain evidence="8 9">P27479</strain>
    </source>
</reference>
<feature type="transmembrane region" description="Helical" evidence="5">
    <location>
        <begin position="35"/>
        <end position="55"/>
    </location>
</feature>
<dbReference type="GO" id="GO:0012505">
    <property type="term" value="C:endomembrane system"/>
    <property type="evidence" value="ECO:0007669"/>
    <property type="project" value="UniProtKB-SubCell"/>
</dbReference>
<keyword evidence="5" id="KW-1003">Cell membrane</keyword>
<feature type="transmembrane region" description="Helical" evidence="5">
    <location>
        <begin position="263"/>
        <end position="284"/>
    </location>
</feature>
<feature type="domain" description="NADH:quinone oxidoreductase/Mrp antiporter transmembrane" evidence="7">
    <location>
        <begin position="122"/>
        <end position="409"/>
    </location>
</feature>
<dbReference type="GO" id="GO:0008137">
    <property type="term" value="F:NADH dehydrogenase (ubiquinone) activity"/>
    <property type="evidence" value="ECO:0007669"/>
    <property type="project" value="InterPro"/>
</dbReference>
<feature type="transmembrane region" description="Helical" evidence="5">
    <location>
        <begin position="445"/>
        <end position="463"/>
    </location>
</feature>
<evidence type="ECO:0000313" key="8">
    <source>
        <dbReference type="EMBL" id="RFA15558.1"/>
    </source>
</evidence>
<dbReference type="InterPro" id="IPR001750">
    <property type="entry name" value="ND/Mrp_TM"/>
</dbReference>
<dbReference type="GO" id="GO:0005886">
    <property type="term" value="C:plasma membrane"/>
    <property type="evidence" value="ECO:0007669"/>
    <property type="project" value="UniProtKB-SubCell"/>
</dbReference>
<keyword evidence="5" id="KW-0813">Transport</keyword>
<keyword evidence="3 5" id="KW-1133">Transmembrane helix</keyword>
<comment type="subunit">
    <text evidence="5">NDH-1 is composed of 14 different subunits. Subunits NuoA, H, J, K, L, M, N constitute the membrane sector of the complex.</text>
</comment>
<dbReference type="GO" id="GO:0048038">
    <property type="term" value="F:quinone binding"/>
    <property type="evidence" value="ECO:0007669"/>
    <property type="project" value="UniProtKB-KW"/>
</dbReference>
<dbReference type="AlphaFoldDB" id="A0A3E0W1V1"/>
<dbReference type="EMBL" id="NBXB01000020">
    <property type="protein sequence ID" value="RFA15558.1"/>
    <property type="molecule type" value="Genomic_DNA"/>
</dbReference>
<evidence type="ECO:0000256" key="5">
    <source>
        <dbReference type="HAMAP-Rule" id="MF_00445"/>
    </source>
</evidence>
<feature type="transmembrane region" description="Helical" evidence="5">
    <location>
        <begin position="316"/>
        <end position="338"/>
    </location>
</feature>
<dbReference type="RefSeq" id="WP_116411057.1">
    <property type="nucleotide sequence ID" value="NZ_NBXB01000020.1"/>
</dbReference>
<feature type="transmembrane region" description="Helical" evidence="5">
    <location>
        <begin position="394"/>
        <end position="414"/>
    </location>
</feature>
<feature type="transmembrane region" description="Helical" evidence="5">
    <location>
        <begin position="193"/>
        <end position="212"/>
    </location>
</feature>
<evidence type="ECO:0000256" key="3">
    <source>
        <dbReference type="ARBA" id="ARBA00022989"/>
    </source>
</evidence>